<evidence type="ECO:0000313" key="11">
    <source>
        <dbReference type="RefSeq" id="XP_028027564.1"/>
    </source>
</evidence>
<dbReference type="Pfam" id="PF00173">
    <property type="entry name" value="Cyt-b5"/>
    <property type="match status" value="1"/>
</dbReference>
<keyword evidence="6 8" id="KW-0472">Membrane</keyword>
<accession>A0A6J2JDK8</accession>
<dbReference type="GeneID" id="114241047"/>
<dbReference type="OrthoDB" id="260519at2759"/>
<name>A0A6J2JDK8_BOMMA</name>
<dbReference type="PROSITE" id="PS00191">
    <property type="entry name" value="CYTOCHROME_B5_1"/>
    <property type="match status" value="1"/>
</dbReference>
<dbReference type="AlphaFoldDB" id="A0A6J2JDK8"/>
<comment type="subcellular location">
    <subcellularLocation>
        <location evidence="1">Membrane</location>
    </subcellularLocation>
</comment>
<dbReference type="PRINTS" id="PR00363">
    <property type="entry name" value="CYTOCHROMEB5"/>
</dbReference>
<feature type="transmembrane region" description="Helical" evidence="8">
    <location>
        <begin position="112"/>
        <end position="130"/>
    </location>
</feature>
<reference evidence="11 12" key="1">
    <citation type="submission" date="2025-04" db="UniProtKB">
        <authorList>
            <consortium name="RefSeq"/>
        </authorList>
    </citation>
    <scope>IDENTIFICATION</scope>
    <source>
        <tissue evidence="11 12">Silk gland</tissue>
    </source>
</reference>
<keyword evidence="8" id="KW-1133">Transmembrane helix</keyword>
<keyword evidence="2 8" id="KW-0349">Heme</keyword>
<evidence type="ECO:0000256" key="4">
    <source>
        <dbReference type="ARBA" id="ARBA00022723"/>
    </source>
</evidence>
<dbReference type="RefSeq" id="XP_028027564.1">
    <property type="nucleotide sequence ID" value="XM_028171763.1"/>
</dbReference>
<protein>
    <submittedName>
        <fullName evidence="11">Cytochrome b5-like isoform X1</fullName>
    </submittedName>
    <submittedName>
        <fullName evidence="12">Cytochrome b5-like isoform X2</fullName>
    </submittedName>
</protein>
<evidence type="ECO:0000256" key="1">
    <source>
        <dbReference type="ARBA" id="ARBA00004370"/>
    </source>
</evidence>
<dbReference type="Gene3D" id="3.10.120.10">
    <property type="entry name" value="Cytochrome b5-like heme/steroid binding domain"/>
    <property type="match status" value="1"/>
</dbReference>
<evidence type="ECO:0000313" key="12">
    <source>
        <dbReference type="RefSeq" id="XP_028027565.1"/>
    </source>
</evidence>
<dbReference type="GO" id="GO:0046872">
    <property type="term" value="F:metal ion binding"/>
    <property type="evidence" value="ECO:0007669"/>
    <property type="project" value="UniProtKB-UniRule"/>
</dbReference>
<evidence type="ECO:0000259" key="9">
    <source>
        <dbReference type="PROSITE" id="PS50255"/>
    </source>
</evidence>
<dbReference type="InterPro" id="IPR050668">
    <property type="entry name" value="Cytochrome_b5"/>
</dbReference>
<evidence type="ECO:0000256" key="3">
    <source>
        <dbReference type="ARBA" id="ARBA00022692"/>
    </source>
</evidence>
<keyword evidence="10" id="KW-1185">Reference proteome</keyword>
<dbReference type="PROSITE" id="PS50255">
    <property type="entry name" value="CYTOCHROME_B5_2"/>
    <property type="match status" value="1"/>
</dbReference>
<dbReference type="Proteomes" id="UP000504629">
    <property type="component" value="Unplaced"/>
</dbReference>
<keyword evidence="5 8" id="KW-0408">Iron</keyword>
<dbReference type="GO" id="GO:0016020">
    <property type="term" value="C:membrane"/>
    <property type="evidence" value="ECO:0007669"/>
    <property type="project" value="UniProtKB-SubCell"/>
</dbReference>
<evidence type="ECO:0000313" key="10">
    <source>
        <dbReference type="Proteomes" id="UP000504629"/>
    </source>
</evidence>
<dbReference type="GO" id="GO:0020037">
    <property type="term" value="F:heme binding"/>
    <property type="evidence" value="ECO:0007669"/>
    <property type="project" value="UniProtKB-UniRule"/>
</dbReference>
<proteinExistence type="inferred from homology"/>
<dbReference type="PANTHER" id="PTHR19359:SF14">
    <property type="entry name" value="CYTOCHROME B5 A"/>
    <property type="match status" value="1"/>
</dbReference>
<dbReference type="KEGG" id="bman:114241047"/>
<feature type="domain" description="Cytochrome b5 heme-binding" evidence="9">
    <location>
        <begin position="5"/>
        <end position="81"/>
    </location>
</feature>
<gene>
    <name evidence="11 12" type="primary">LOC114241047</name>
</gene>
<dbReference type="SMART" id="SM01117">
    <property type="entry name" value="Cyt-b5"/>
    <property type="match status" value="1"/>
</dbReference>
<evidence type="ECO:0000256" key="2">
    <source>
        <dbReference type="ARBA" id="ARBA00022617"/>
    </source>
</evidence>
<evidence type="ECO:0000256" key="5">
    <source>
        <dbReference type="ARBA" id="ARBA00023004"/>
    </source>
</evidence>
<dbReference type="RefSeq" id="XP_028027565.1">
    <property type="nucleotide sequence ID" value="XM_028171764.1"/>
</dbReference>
<dbReference type="FunFam" id="3.10.120.10:FF:000002">
    <property type="entry name" value="Cytochrome b5 type B"/>
    <property type="match status" value="1"/>
</dbReference>
<evidence type="ECO:0000256" key="6">
    <source>
        <dbReference type="ARBA" id="ARBA00023136"/>
    </source>
</evidence>
<evidence type="ECO:0000256" key="7">
    <source>
        <dbReference type="ARBA" id="ARBA00038168"/>
    </source>
</evidence>
<comment type="similarity">
    <text evidence="7 8">Belongs to the cytochrome b5 family.</text>
</comment>
<dbReference type="PANTHER" id="PTHR19359">
    <property type="entry name" value="CYTOCHROME B5"/>
    <property type="match status" value="1"/>
</dbReference>
<keyword evidence="4 8" id="KW-0479">Metal-binding</keyword>
<organism evidence="10 12">
    <name type="scientific">Bombyx mandarina</name>
    <name type="common">Wild silk moth</name>
    <name type="synonym">Wild silkworm</name>
    <dbReference type="NCBI Taxonomy" id="7092"/>
    <lineage>
        <taxon>Eukaryota</taxon>
        <taxon>Metazoa</taxon>
        <taxon>Ecdysozoa</taxon>
        <taxon>Arthropoda</taxon>
        <taxon>Hexapoda</taxon>
        <taxon>Insecta</taxon>
        <taxon>Pterygota</taxon>
        <taxon>Neoptera</taxon>
        <taxon>Endopterygota</taxon>
        <taxon>Lepidoptera</taxon>
        <taxon>Glossata</taxon>
        <taxon>Ditrysia</taxon>
        <taxon>Bombycoidea</taxon>
        <taxon>Bombycidae</taxon>
        <taxon>Bombycinae</taxon>
        <taxon>Bombyx</taxon>
    </lineage>
</organism>
<evidence type="ECO:0000256" key="8">
    <source>
        <dbReference type="RuleBase" id="RU362121"/>
    </source>
</evidence>
<dbReference type="InterPro" id="IPR036400">
    <property type="entry name" value="Cyt_B5-like_heme/steroid_sf"/>
</dbReference>
<dbReference type="InterPro" id="IPR018506">
    <property type="entry name" value="Cyt_B5_heme-BS"/>
</dbReference>
<keyword evidence="3 8" id="KW-0812">Transmembrane</keyword>
<sequence>MQPGLRQYTRDEVAESKTATETLFIIDNIVYDVHKFLDEHPGGHEVLINVAGKDASEEFEDVGHSMDARELMKGYVVGELVDADKVPISKKQYSWEDTAKSSETEASFVNSWKFPVLLGLALTLLYSYIFG</sequence>
<dbReference type="SUPFAM" id="SSF55856">
    <property type="entry name" value="Cytochrome b5-like heme/steroid binding domain"/>
    <property type="match status" value="1"/>
</dbReference>
<dbReference type="InterPro" id="IPR001199">
    <property type="entry name" value="Cyt_B5-like_heme/steroid-bd"/>
</dbReference>